<dbReference type="NCBIfam" id="NF040786">
    <property type="entry name" value="LysR_Sec_metab"/>
    <property type="match status" value="1"/>
</dbReference>
<accession>A0ABW2PUS3</accession>
<dbReference type="PANTHER" id="PTHR30126">
    <property type="entry name" value="HTH-TYPE TRANSCRIPTIONAL REGULATOR"/>
    <property type="match status" value="1"/>
</dbReference>
<dbReference type="RefSeq" id="WP_380965286.1">
    <property type="nucleotide sequence ID" value="NZ_JBHTCO010000005.1"/>
</dbReference>
<dbReference type="SUPFAM" id="SSF53850">
    <property type="entry name" value="Periplasmic binding protein-like II"/>
    <property type="match status" value="1"/>
</dbReference>
<evidence type="ECO:0000256" key="4">
    <source>
        <dbReference type="ARBA" id="ARBA00023163"/>
    </source>
</evidence>
<dbReference type="InterPro" id="IPR036390">
    <property type="entry name" value="WH_DNA-bd_sf"/>
</dbReference>
<organism evidence="6 7">
    <name type="scientific">Scopulibacillus cellulosilyticus</name>
    <dbReference type="NCBI Taxonomy" id="2665665"/>
    <lineage>
        <taxon>Bacteria</taxon>
        <taxon>Bacillati</taxon>
        <taxon>Bacillota</taxon>
        <taxon>Bacilli</taxon>
        <taxon>Bacillales</taxon>
        <taxon>Sporolactobacillaceae</taxon>
        <taxon>Scopulibacillus</taxon>
    </lineage>
</organism>
<dbReference type="Pfam" id="PF00126">
    <property type="entry name" value="HTH_1"/>
    <property type="match status" value="1"/>
</dbReference>
<dbReference type="PROSITE" id="PS50931">
    <property type="entry name" value="HTH_LYSR"/>
    <property type="match status" value="1"/>
</dbReference>
<dbReference type="InterPro" id="IPR000847">
    <property type="entry name" value="LysR_HTH_N"/>
</dbReference>
<keyword evidence="4" id="KW-0804">Transcription</keyword>
<reference evidence="7" key="1">
    <citation type="journal article" date="2019" name="Int. J. Syst. Evol. Microbiol.">
        <title>The Global Catalogue of Microorganisms (GCM) 10K type strain sequencing project: providing services to taxonomists for standard genome sequencing and annotation.</title>
        <authorList>
            <consortium name="The Broad Institute Genomics Platform"/>
            <consortium name="The Broad Institute Genome Sequencing Center for Infectious Disease"/>
            <person name="Wu L."/>
            <person name="Ma J."/>
        </authorList>
    </citation>
    <scope>NUCLEOTIDE SEQUENCE [LARGE SCALE GENOMIC DNA]</scope>
    <source>
        <strain evidence="7">CGMCC 1.16305</strain>
    </source>
</reference>
<gene>
    <name evidence="6" type="ORF">ACFQRG_07740</name>
</gene>
<comment type="similarity">
    <text evidence="1">Belongs to the LysR transcriptional regulatory family.</text>
</comment>
<dbReference type="CDD" id="cd08420">
    <property type="entry name" value="PBP2_CysL_like"/>
    <property type="match status" value="1"/>
</dbReference>
<evidence type="ECO:0000259" key="5">
    <source>
        <dbReference type="PROSITE" id="PS50931"/>
    </source>
</evidence>
<name>A0ABW2PUS3_9BACL</name>
<dbReference type="EMBL" id="JBHTCO010000005">
    <property type="protein sequence ID" value="MFC7392879.1"/>
    <property type="molecule type" value="Genomic_DNA"/>
</dbReference>
<dbReference type="PANTHER" id="PTHR30126:SF39">
    <property type="entry name" value="HTH-TYPE TRANSCRIPTIONAL REGULATOR CYSL"/>
    <property type="match status" value="1"/>
</dbReference>
<feature type="domain" description="HTH lysR-type" evidence="5">
    <location>
        <begin position="1"/>
        <end position="58"/>
    </location>
</feature>
<evidence type="ECO:0000313" key="7">
    <source>
        <dbReference type="Proteomes" id="UP001596505"/>
    </source>
</evidence>
<evidence type="ECO:0000256" key="2">
    <source>
        <dbReference type="ARBA" id="ARBA00023015"/>
    </source>
</evidence>
<evidence type="ECO:0000256" key="1">
    <source>
        <dbReference type="ARBA" id="ARBA00009437"/>
    </source>
</evidence>
<keyword evidence="7" id="KW-1185">Reference proteome</keyword>
<dbReference type="InterPro" id="IPR005119">
    <property type="entry name" value="LysR_subst-bd"/>
</dbReference>
<dbReference type="Proteomes" id="UP001596505">
    <property type="component" value="Unassembled WGS sequence"/>
</dbReference>
<dbReference type="InterPro" id="IPR036388">
    <property type="entry name" value="WH-like_DNA-bd_sf"/>
</dbReference>
<evidence type="ECO:0000313" key="6">
    <source>
        <dbReference type="EMBL" id="MFC7392879.1"/>
    </source>
</evidence>
<comment type="caution">
    <text evidence="6">The sequence shown here is derived from an EMBL/GenBank/DDBJ whole genome shotgun (WGS) entry which is preliminary data.</text>
</comment>
<dbReference type="PRINTS" id="PR00039">
    <property type="entry name" value="HTHLYSR"/>
</dbReference>
<proteinExistence type="inferred from homology"/>
<dbReference type="SUPFAM" id="SSF46785">
    <property type="entry name" value="Winged helix' DNA-binding domain"/>
    <property type="match status" value="1"/>
</dbReference>
<keyword evidence="2" id="KW-0805">Transcription regulation</keyword>
<dbReference type="Gene3D" id="3.40.190.290">
    <property type="match status" value="1"/>
</dbReference>
<sequence length="297" mass="34432">MYIEALQTFVTVVEEKNFTRAGEKLLLSQPSVSLHIKNLESEFQTKLFDRSPKHLNITPSGKILYERAKQILKLYTKTKEEIYDYYKTIKGTLKIGASYTIGEYVLPALLPEFHEKYPDIELEINIDNTENISKSVRLLQNDIGLIEGRTNEKDLDIHPFMEDEMVIVVPERYYRQWHKPVTFEDLQDLTWIAREKGSGTRVYMDHILRSYGIRTKQLITISSNHGVKEAVINGVGASILSLWVVKDAIQNHQLNIVHLKDLNFTRMFSYVLSPHIEHTKAAEAFLEILTKKESHKN</sequence>
<dbReference type="Pfam" id="PF03466">
    <property type="entry name" value="LysR_substrate"/>
    <property type="match status" value="1"/>
</dbReference>
<keyword evidence="3" id="KW-0238">DNA-binding</keyword>
<dbReference type="Gene3D" id="1.10.10.10">
    <property type="entry name" value="Winged helix-like DNA-binding domain superfamily/Winged helix DNA-binding domain"/>
    <property type="match status" value="1"/>
</dbReference>
<evidence type="ECO:0000256" key="3">
    <source>
        <dbReference type="ARBA" id="ARBA00023125"/>
    </source>
</evidence>
<dbReference type="InterPro" id="IPR047788">
    <property type="entry name" value="LysR-like_Sec_metab"/>
</dbReference>
<protein>
    <submittedName>
        <fullName evidence="6">Selenium metabolism-associated LysR family transcriptional regulator</fullName>
    </submittedName>
</protein>